<proteinExistence type="predicted"/>
<evidence type="ECO:0000313" key="1">
    <source>
        <dbReference type="EMBL" id="KEH27803.1"/>
    </source>
</evidence>
<dbReference type="AlphaFoldDB" id="A0A072UFB1"/>
<accession>A0A072UFB1</accession>
<sequence length="64" mass="7196">MKCLGELLGSTSTNTSLNTNKLQVQVIKVFRRIGWSITNMVCKIIVISLFIGNPRQKAVNYLKI</sequence>
<gene>
    <name evidence="1" type="ordered locus">MTR_5g038765</name>
</gene>
<name>A0A072UFB1_MEDTR</name>
<reference evidence="1 3" key="1">
    <citation type="journal article" date="2011" name="Nature">
        <title>The Medicago genome provides insight into the evolution of rhizobial symbioses.</title>
        <authorList>
            <person name="Young N.D."/>
            <person name="Debelle F."/>
            <person name="Oldroyd G.E."/>
            <person name="Geurts R."/>
            <person name="Cannon S.B."/>
            <person name="Udvardi M.K."/>
            <person name="Benedito V.A."/>
            <person name="Mayer K.F."/>
            <person name="Gouzy J."/>
            <person name="Schoof H."/>
            <person name="Van de Peer Y."/>
            <person name="Proost S."/>
            <person name="Cook D.R."/>
            <person name="Meyers B.C."/>
            <person name="Spannagl M."/>
            <person name="Cheung F."/>
            <person name="De Mita S."/>
            <person name="Krishnakumar V."/>
            <person name="Gundlach H."/>
            <person name="Zhou S."/>
            <person name="Mudge J."/>
            <person name="Bharti A.K."/>
            <person name="Murray J.D."/>
            <person name="Naoumkina M.A."/>
            <person name="Rosen B."/>
            <person name="Silverstein K.A."/>
            <person name="Tang H."/>
            <person name="Rombauts S."/>
            <person name="Zhao P.X."/>
            <person name="Zhou P."/>
            <person name="Barbe V."/>
            <person name="Bardou P."/>
            <person name="Bechner M."/>
            <person name="Bellec A."/>
            <person name="Berger A."/>
            <person name="Berges H."/>
            <person name="Bidwell S."/>
            <person name="Bisseling T."/>
            <person name="Choisne N."/>
            <person name="Couloux A."/>
            <person name="Denny R."/>
            <person name="Deshpande S."/>
            <person name="Dai X."/>
            <person name="Doyle J.J."/>
            <person name="Dudez A.M."/>
            <person name="Farmer A.D."/>
            <person name="Fouteau S."/>
            <person name="Franken C."/>
            <person name="Gibelin C."/>
            <person name="Gish J."/>
            <person name="Goldstein S."/>
            <person name="Gonzalez A.J."/>
            <person name="Green P.J."/>
            <person name="Hallab A."/>
            <person name="Hartog M."/>
            <person name="Hua A."/>
            <person name="Humphray S.J."/>
            <person name="Jeong D.H."/>
            <person name="Jing Y."/>
            <person name="Jocker A."/>
            <person name="Kenton S.M."/>
            <person name="Kim D.J."/>
            <person name="Klee K."/>
            <person name="Lai H."/>
            <person name="Lang C."/>
            <person name="Lin S."/>
            <person name="Macmil S.L."/>
            <person name="Magdelenat G."/>
            <person name="Matthews L."/>
            <person name="McCorrison J."/>
            <person name="Monaghan E.L."/>
            <person name="Mun J.H."/>
            <person name="Najar F.Z."/>
            <person name="Nicholson C."/>
            <person name="Noirot C."/>
            <person name="O'Bleness M."/>
            <person name="Paule C.R."/>
            <person name="Poulain J."/>
            <person name="Prion F."/>
            <person name="Qin B."/>
            <person name="Qu C."/>
            <person name="Retzel E.F."/>
            <person name="Riddle C."/>
            <person name="Sallet E."/>
            <person name="Samain S."/>
            <person name="Samson N."/>
            <person name="Sanders I."/>
            <person name="Saurat O."/>
            <person name="Scarpelli C."/>
            <person name="Schiex T."/>
            <person name="Segurens B."/>
            <person name="Severin A.J."/>
            <person name="Sherrier D.J."/>
            <person name="Shi R."/>
            <person name="Sims S."/>
            <person name="Singer S.R."/>
            <person name="Sinharoy S."/>
            <person name="Sterck L."/>
            <person name="Viollet A."/>
            <person name="Wang B.B."/>
            <person name="Wang K."/>
            <person name="Wang M."/>
            <person name="Wang X."/>
            <person name="Warfsmann J."/>
            <person name="Weissenbach J."/>
            <person name="White D.D."/>
            <person name="White J.D."/>
            <person name="Wiley G.B."/>
            <person name="Wincker P."/>
            <person name="Xing Y."/>
            <person name="Yang L."/>
            <person name="Yao Z."/>
            <person name="Ying F."/>
            <person name="Zhai J."/>
            <person name="Zhou L."/>
            <person name="Zuber A."/>
            <person name="Denarie J."/>
            <person name="Dixon R.A."/>
            <person name="May G.D."/>
            <person name="Schwartz D.C."/>
            <person name="Rogers J."/>
            <person name="Quetier F."/>
            <person name="Town C.D."/>
            <person name="Roe B.A."/>
        </authorList>
    </citation>
    <scope>NUCLEOTIDE SEQUENCE [LARGE SCALE GENOMIC DNA]</scope>
    <source>
        <strain evidence="1">A17</strain>
        <strain evidence="2 3">cv. Jemalong A17</strain>
    </source>
</reference>
<dbReference type="HOGENOM" id="CLU_2871024_0_0_1"/>
<evidence type="ECO:0000313" key="3">
    <source>
        <dbReference type="Proteomes" id="UP000002051"/>
    </source>
</evidence>
<dbReference type="Proteomes" id="UP000002051">
    <property type="component" value="Chromosome 5"/>
</dbReference>
<dbReference type="EnsemblPlants" id="KEH27803">
    <property type="protein sequence ID" value="KEH27803"/>
    <property type="gene ID" value="MTR_5g038765"/>
</dbReference>
<evidence type="ECO:0000313" key="2">
    <source>
        <dbReference type="EnsemblPlants" id="KEH27803"/>
    </source>
</evidence>
<dbReference type="EMBL" id="CM001221">
    <property type="protein sequence ID" value="KEH27803.1"/>
    <property type="molecule type" value="Genomic_DNA"/>
</dbReference>
<keyword evidence="3" id="KW-1185">Reference proteome</keyword>
<reference evidence="2" key="3">
    <citation type="submission" date="2015-04" db="UniProtKB">
        <authorList>
            <consortium name="EnsemblPlants"/>
        </authorList>
    </citation>
    <scope>IDENTIFICATION</scope>
    <source>
        <strain evidence="2">cv. Jemalong A17</strain>
    </source>
</reference>
<reference evidence="1 3" key="2">
    <citation type="journal article" date="2014" name="BMC Genomics">
        <title>An improved genome release (version Mt4.0) for the model legume Medicago truncatula.</title>
        <authorList>
            <person name="Tang H."/>
            <person name="Krishnakumar V."/>
            <person name="Bidwell S."/>
            <person name="Rosen B."/>
            <person name="Chan A."/>
            <person name="Zhou S."/>
            <person name="Gentzbittel L."/>
            <person name="Childs K.L."/>
            <person name="Yandell M."/>
            <person name="Gundlach H."/>
            <person name="Mayer K.F."/>
            <person name="Schwartz D.C."/>
            <person name="Town C.D."/>
        </authorList>
    </citation>
    <scope>GENOME REANNOTATION</scope>
    <source>
        <strain evidence="1">A17</strain>
        <strain evidence="2 3">cv. Jemalong A17</strain>
    </source>
</reference>
<organism evidence="1 3">
    <name type="scientific">Medicago truncatula</name>
    <name type="common">Barrel medic</name>
    <name type="synonym">Medicago tribuloides</name>
    <dbReference type="NCBI Taxonomy" id="3880"/>
    <lineage>
        <taxon>Eukaryota</taxon>
        <taxon>Viridiplantae</taxon>
        <taxon>Streptophyta</taxon>
        <taxon>Embryophyta</taxon>
        <taxon>Tracheophyta</taxon>
        <taxon>Spermatophyta</taxon>
        <taxon>Magnoliopsida</taxon>
        <taxon>eudicotyledons</taxon>
        <taxon>Gunneridae</taxon>
        <taxon>Pentapetalae</taxon>
        <taxon>rosids</taxon>
        <taxon>fabids</taxon>
        <taxon>Fabales</taxon>
        <taxon>Fabaceae</taxon>
        <taxon>Papilionoideae</taxon>
        <taxon>50 kb inversion clade</taxon>
        <taxon>NPAAA clade</taxon>
        <taxon>Hologalegina</taxon>
        <taxon>IRL clade</taxon>
        <taxon>Trifolieae</taxon>
        <taxon>Medicago</taxon>
    </lineage>
</organism>
<protein>
    <submittedName>
        <fullName evidence="1 2">Uncharacterized protein</fullName>
    </submittedName>
</protein>